<evidence type="ECO:0000313" key="1">
    <source>
        <dbReference type="EMBL" id="PKQ69495.1"/>
    </source>
</evidence>
<accession>A0A2N3IGQ3</accession>
<proteinExistence type="predicted"/>
<gene>
    <name evidence="1" type="ORF">BZG01_00775</name>
</gene>
<keyword evidence="2" id="KW-1185">Reference proteome</keyword>
<dbReference type="RefSeq" id="WP_101307916.1">
    <property type="nucleotide sequence ID" value="NZ_MVDE01000001.1"/>
</dbReference>
<dbReference type="EMBL" id="MVDE01000001">
    <property type="protein sequence ID" value="PKQ69495.1"/>
    <property type="molecule type" value="Genomic_DNA"/>
</dbReference>
<dbReference type="Proteomes" id="UP000233618">
    <property type="component" value="Unassembled WGS sequence"/>
</dbReference>
<comment type="caution">
    <text evidence="1">The sequence shown here is derived from an EMBL/GenBank/DDBJ whole genome shotgun (WGS) entry which is preliminary data.</text>
</comment>
<sequence length="104" mass="12084">MNSTEMMNIIMTGDWRNTETNDVCSFSWSDSDHSITMKYISGDKTGRKDSHQFVKLYHNAEYLKNCNLLRYQSNLFTSEFTLESENGPLLVVSNVFGKMKLIRQ</sequence>
<dbReference type="AlphaFoldDB" id="A0A2N3IGQ3"/>
<protein>
    <recommendedName>
        <fullName evidence="3">Lipocalin-like domain-containing protein</fullName>
    </recommendedName>
</protein>
<evidence type="ECO:0008006" key="3">
    <source>
        <dbReference type="Google" id="ProtNLM"/>
    </source>
</evidence>
<evidence type="ECO:0000313" key="2">
    <source>
        <dbReference type="Proteomes" id="UP000233618"/>
    </source>
</evidence>
<name>A0A2N3IGQ3_9BACT</name>
<reference evidence="1 2" key="1">
    <citation type="journal article" date="2017" name="Front. Microbiol.">
        <title>Labilibaculum manganireducens gen. nov., sp. nov. and Labilibaculum filiforme sp. nov., Novel Bacteroidetes Isolated from Subsurface Sediments of the Baltic Sea.</title>
        <authorList>
            <person name="Vandieken V."/>
            <person name="Marshall I.P."/>
            <person name="Niemann H."/>
            <person name="Engelen B."/>
            <person name="Cypionka H."/>
        </authorList>
    </citation>
    <scope>NUCLEOTIDE SEQUENCE [LARGE SCALE GENOMIC DNA]</scope>
    <source>
        <strain evidence="1 2">59.10-2M</strain>
    </source>
</reference>
<organism evidence="1 2">
    <name type="scientific">Labilibaculum manganireducens</name>
    <dbReference type="NCBI Taxonomy" id="1940525"/>
    <lineage>
        <taxon>Bacteria</taxon>
        <taxon>Pseudomonadati</taxon>
        <taxon>Bacteroidota</taxon>
        <taxon>Bacteroidia</taxon>
        <taxon>Marinilabiliales</taxon>
        <taxon>Marinifilaceae</taxon>
        <taxon>Labilibaculum</taxon>
    </lineage>
</organism>